<evidence type="ECO:0000313" key="3">
    <source>
        <dbReference type="Proteomes" id="UP000598360"/>
    </source>
</evidence>
<dbReference type="AlphaFoldDB" id="A0A929B8K1"/>
<sequence>MIVVRAALRRPLSAAGIARMPGGFPLHDRAVTGIVSDRASRRYVRCAARLVGQRGLARLPHPAAGARPGRQVEGFGVQDHQQPSASRSTAQEARSARPTGTTRLLLRAAWLELYALLLR</sequence>
<keyword evidence="3" id="KW-1185">Reference proteome</keyword>
<protein>
    <submittedName>
        <fullName evidence="2">Uncharacterized protein</fullName>
    </submittedName>
</protein>
<organism evidence="2 3">
    <name type="scientific">Saccharopolyspora montiporae</name>
    <dbReference type="NCBI Taxonomy" id="2781240"/>
    <lineage>
        <taxon>Bacteria</taxon>
        <taxon>Bacillati</taxon>
        <taxon>Actinomycetota</taxon>
        <taxon>Actinomycetes</taxon>
        <taxon>Pseudonocardiales</taxon>
        <taxon>Pseudonocardiaceae</taxon>
        <taxon>Saccharopolyspora</taxon>
    </lineage>
</organism>
<evidence type="ECO:0000256" key="1">
    <source>
        <dbReference type="SAM" id="MobiDB-lite"/>
    </source>
</evidence>
<dbReference type="RefSeq" id="WP_193928673.1">
    <property type="nucleotide sequence ID" value="NZ_JADEYC010000019.1"/>
</dbReference>
<evidence type="ECO:0000313" key="2">
    <source>
        <dbReference type="EMBL" id="MBE9375227.1"/>
    </source>
</evidence>
<name>A0A929B8K1_9PSEU</name>
<proteinExistence type="predicted"/>
<feature type="region of interest" description="Disordered" evidence="1">
    <location>
        <begin position="59"/>
        <end position="99"/>
    </location>
</feature>
<comment type="caution">
    <text evidence="2">The sequence shown here is derived from an EMBL/GenBank/DDBJ whole genome shotgun (WGS) entry which is preliminary data.</text>
</comment>
<gene>
    <name evidence="2" type="ORF">IQ251_12315</name>
</gene>
<dbReference type="EMBL" id="JADEYC010000019">
    <property type="protein sequence ID" value="MBE9375227.1"/>
    <property type="molecule type" value="Genomic_DNA"/>
</dbReference>
<dbReference type="Proteomes" id="UP000598360">
    <property type="component" value="Unassembled WGS sequence"/>
</dbReference>
<reference evidence="2" key="1">
    <citation type="submission" date="2020-10" db="EMBL/GenBank/DDBJ databases">
        <title>Diversity and distribution of actinomycetes associated with coral in the coast of Hainan.</title>
        <authorList>
            <person name="Li F."/>
        </authorList>
    </citation>
    <scope>NUCLEOTIDE SEQUENCE</scope>
    <source>
        <strain evidence="2">HNM0983</strain>
    </source>
</reference>
<accession>A0A929B8K1</accession>
<feature type="compositionally biased region" description="Polar residues" evidence="1">
    <location>
        <begin position="79"/>
        <end position="99"/>
    </location>
</feature>